<proteinExistence type="predicted"/>
<dbReference type="EMBL" id="PXXU01000080">
    <property type="protein sequence ID" value="PSJ16041.1"/>
    <property type="molecule type" value="Genomic_DNA"/>
</dbReference>
<dbReference type="AlphaFoldDB" id="A0A2P7NRC9"/>
<keyword evidence="3" id="KW-1185">Reference proteome</keyword>
<keyword evidence="1" id="KW-1133">Transmembrane helix</keyword>
<sequence>MKSTQNLALLGVFLLLGVVLFGASTSVSAIQSEASWVVLDLFLGIVFFVSYIVIASLSGPKNTVRRSYTKIFA</sequence>
<gene>
    <name evidence="2" type="ORF">C7H79_15680</name>
</gene>
<dbReference type="RefSeq" id="WP_106708212.1">
    <property type="nucleotide sequence ID" value="NZ_PXXU01000080.1"/>
</dbReference>
<feature type="transmembrane region" description="Helical" evidence="1">
    <location>
        <begin position="39"/>
        <end position="57"/>
    </location>
</feature>
<evidence type="ECO:0000313" key="3">
    <source>
        <dbReference type="Proteomes" id="UP000241912"/>
    </source>
</evidence>
<keyword evidence="1" id="KW-0472">Membrane</keyword>
<organism evidence="2 3">
    <name type="scientific">Nitrosomonas supralitoralis</name>
    <dbReference type="NCBI Taxonomy" id="2116706"/>
    <lineage>
        <taxon>Bacteria</taxon>
        <taxon>Pseudomonadati</taxon>
        <taxon>Pseudomonadota</taxon>
        <taxon>Betaproteobacteria</taxon>
        <taxon>Nitrosomonadales</taxon>
        <taxon>Nitrosomonadaceae</taxon>
        <taxon>Nitrosomonas</taxon>
    </lineage>
</organism>
<accession>A0A2P7NRC9</accession>
<evidence type="ECO:0000256" key="1">
    <source>
        <dbReference type="SAM" id="Phobius"/>
    </source>
</evidence>
<keyword evidence="1" id="KW-0812">Transmembrane</keyword>
<comment type="caution">
    <text evidence="2">The sequence shown here is derived from an EMBL/GenBank/DDBJ whole genome shotgun (WGS) entry which is preliminary data.</text>
</comment>
<evidence type="ECO:0000313" key="2">
    <source>
        <dbReference type="EMBL" id="PSJ16041.1"/>
    </source>
</evidence>
<reference evidence="2 3" key="1">
    <citation type="submission" date="2018-03" db="EMBL/GenBank/DDBJ databases">
        <title>Draft genome of Nitrosomonas supralitoralis APG5.</title>
        <authorList>
            <person name="Urakawa H."/>
            <person name="Lopez J.V."/>
        </authorList>
    </citation>
    <scope>NUCLEOTIDE SEQUENCE [LARGE SCALE GENOMIC DNA]</scope>
    <source>
        <strain evidence="2 3">APG5</strain>
    </source>
</reference>
<dbReference type="Proteomes" id="UP000241912">
    <property type="component" value="Unassembled WGS sequence"/>
</dbReference>
<protein>
    <submittedName>
        <fullName evidence="2">Uncharacterized protein</fullName>
    </submittedName>
</protein>
<name>A0A2P7NRC9_9PROT</name>